<dbReference type="GO" id="GO:0004368">
    <property type="term" value="F:glycerol-3-phosphate dehydrogenase (quinone) activity"/>
    <property type="evidence" value="ECO:0007669"/>
    <property type="project" value="InterPro"/>
</dbReference>
<dbReference type="Pfam" id="PF01266">
    <property type="entry name" value="DAO"/>
    <property type="match status" value="1"/>
</dbReference>
<keyword evidence="4" id="KW-0274">FAD</keyword>
<comment type="caution">
    <text evidence="8">The sequence shown here is derived from an EMBL/GenBank/DDBJ whole genome shotgun (WGS) entry which is preliminary data.</text>
</comment>
<dbReference type="PRINTS" id="PR01001">
    <property type="entry name" value="FADG3PDH"/>
</dbReference>
<dbReference type="InterPro" id="IPR006076">
    <property type="entry name" value="FAD-dep_OxRdtase"/>
</dbReference>
<dbReference type="Gene3D" id="3.30.9.10">
    <property type="entry name" value="D-Amino Acid Oxidase, subunit A, domain 2"/>
    <property type="match status" value="1"/>
</dbReference>
<keyword evidence="5" id="KW-0560">Oxidoreductase</keyword>
<dbReference type="AlphaFoldDB" id="A0A9X1B265"/>
<evidence type="ECO:0000256" key="3">
    <source>
        <dbReference type="ARBA" id="ARBA00022630"/>
    </source>
</evidence>
<dbReference type="Proteomes" id="UP001138768">
    <property type="component" value="Unassembled WGS sequence"/>
</dbReference>
<dbReference type="PANTHER" id="PTHR11985:SF15">
    <property type="entry name" value="GLYCEROL-3-PHOSPHATE DEHYDROGENASE, MITOCHONDRIAL"/>
    <property type="match status" value="1"/>
</dbReference>
<dbReference type="PANTHER" id="PTHR11985">
    <property type="entry name" value="GLYCEROL-3-PHOSPHATE DEHYDROGENASE"/>
    <property type="match status" value="1"/>
</dbReference>
<dbReference type="SUPFAM" id="SSF51905">
    <property type="entry name" value="FAD/NAD(P)-binding domain"/>
    <property type="match status" value="1"/>
</dbReference>
<proteinExistence type="inferred from homology"/>
<feature type="domain" description="Alpha-glycerophosphate oxidase C-terminal" evidence="7">
    <location>
        <begin position="450"/>
        <end position="528"/>
    </location>
</feature>
<organism evidence="8 9">
    <name type="scientific">Lamprobacter modestohalophilus</name>
    <dbReference type="NCBI Taxonomy" id="1064514"/>
    <lineage>
        <taxon>Bacteria</taxon>
        <taxon>Pseudomonadati</taxon>
        <taxon>Pseudomonadota</taxon>
        <taxon>Gammaproteobacteria</taxon>
        <taxon>Chromatiales</taxon>
        <taxon>Chromatiaceae</taxon>
        <taxon>Lamprobacter</taxon>
    </lineage>
</organism>
<dbReference type="Pfam" id="PF16901">
    <property type="entry name" value="DAO_C"/>
    <property type="match status" value="1"/>
</dbReference>
<accession>A0A9X1B265</accession>
<feature type="domain" description="FAD dependent oxidoreductase" evidence="6">
    <location>
        <begin position="17"/>
        <end position="344"/>
    </location>
</feature>
<evidence type="ECO:0000313" key="9">
    <source>
        <dbReference type="Proteomes" id="UP001138768"/>
    </source>
</evidence>
<dbReference type="InterPro" id="IPR038299">
    <property type="entry name" value="DAO_C_sf"/>
</dbReference>
<dbReference type="Gene3D" id="3.50.50.60">
    <property type="entry name" value="FAD/NAD(P)-binding domain"/>
    <property type="match status" value="1"/>
</dbReference>
<evidence type="ECO:0000313" key="8">
    <source>
        <dbReference type="EMBL" id="MBK1617053.1"/>
    </source>
</evidence>
<evidence type="ECO:0000256" key="2">
    <source>
        <dbReference type="ARBA" id="ARBA00007330"/>
    </source>
</evidence>
<evidence type="ECO:0000259" key="7">
    <source>
        <dbReference type="Pfam" id="PF16901"/>
    </source>
</evidence>
<reference evidence="8 9" key="1">
    <citation type="journal article" date="2020" name="Microorganisms">
        <title>Osmotic Adaptation and Compatible Solute Biosynthesis of Phototrophic Bacteria as Revealed from Genome Analyses.</title>
        <authorList>
            <person name="Imhoff J.F."/>
            <person name="Rahn T."/>
            <person name="Kunzel S."/>
            <person name="Keller A."/>
            <person name="Neulinger S.C."/>
        </authorList>
    </citation>
    <scope>NUCLEOTIDE SEQUENCE [LARGE SCALE GENOMIC DNA]</scope>
    <source>
        <strain evidence="8 9">DSM 25653</strain>
    </source>
</reference>
<protein>
    <submittedName>
        <fullName evidence="8">FAD-dependent oxidoreductase</fullName>
    </submittedName>
</protein>
<dbReference type="InterPro" id="IPR031656">
    <property type="entry name" value="DAO_C"/>
</dbReference>
<dbReference type="Gene3D" id="1.10.8.870">
    <property type="entry name" value="Alpha-glycerophosphate oxidase, cap domain"/>
    <property type="match status" value="1"/>
</dbReference>
<gene>
    <name evidence="8" type="ORF">CKO42_01015</name>
</gene>
<evidence type="ECO:0000259" key="6">
    <source>
        <dbReference type="Pfam" id="PF01266"/>
    </source>
</evidence>
<dbReference type="InterPro" id="IPR000447">
    <property type="entry name" value="G3P_DH_FAD-dep"/>
</dbReference>
<sequence>MNLRDSNLAKLPDRVFDALIIGGGINGAVSAAALSGKGASVALIDQRDFAGFTSQQSSNLAWGGIKYLESGDYGLVRKLCLSRNHLIDSYPSRVQEIRFFTTIDKGFRFSPWFLWIGTWVYWLFGNGYTRIPRLMSKGQIRREEPVVNTSKAAGGFEYSDAYLHDNDSRFVFQFVRAAMDRGTIAANYVESLGSRREEIGTERGKDTVWITEARDTQSGETFQIRSKILINAAGPFADGLNQRNGEQTSHQHLFSKGIHLIVPQITPQQHILTFFADDGRLFFVIPMGVRTCIGTTDTPVESPFTEVTDEDRDFVLENINKRLELAKPLTRADIIAERCGVRPLVVQRKSNTTSDAAEGARDWMQLSRKHAIDVDPARTHLSIFGGKLTDCVNVGNEVAEIATQIGIRLPHPHYRWYGEPHRSVYQEYRHQARLMDLDSYTSPDSIEPLSSRLWRRYDQQAFELLAQIREDPRQAEVLIKGTDYTRCEIQLAKRQEMIVTLEDFLRRRSKIALVVPRQTIQQAEGLMEACEILFGDQAQARYDEYFCEDCGVTPAQSRQTTDVAEPGAV</sequence>
<evidence type="ECO:0000256" key="4">
    <source>
        <dbReference type="ARBA" id="ARBA00022827"/>
    </source>
</evidence>
<dbReference type="GO" id="GO:0046168">
    <property type="term" value="P:glycerol-3-phosphate catabolic process"/>
    <property type="evidence" value="ECO:0007669"/>
    <property type="project" value="TreeGrafter"/>
</dbReference>
<dbReference type="InterPro" id="IPR036188">
    <property type="entry name" value="FAD/NAD-bd_sf"/>
</dbReference>
<dbReference type="RefSeq" id="WP_200236839.1">
    <property type="nucleotide sequence ID" value="NZ_NRRY01000001.1"/>
</dbReference>
<dbReference type="EMBL" id="NRRY01000001">
    <property type="protein sequence ID" value="MBK1617053.1"/>
    <property type="molecule type" value="Genomic_DNA"/>
</dbReference>
<evidence type="ECO:0000256" key="1">
    <source>
        <dbReference type="ARBA" id="ARBA00001974"/>
    </source>
</evidence>
<name>A0A9X1B265_9GAMM</name>
<comment type="cofactor">
    <cofactor evidence="1">
        <name>FAD</name>
        <dbReference type="ChEBI" id="CHEBI:57692"/>
    </cofactor>
</comment>
<comment type="similarity">
    <text evidence="2">Belongs to the FAD-dependent glycerol-3-phosphate dehydrogenase family.</text>
</comment>
<evidence type="ECO:0000256" key="5">
    <source>
        <dbReference type="ARBA" id="ARBA00023002"/>
    </source>
</evidence>
<keyword evidence="3" id="KW-0285">Flavoprotein</keyword>
<keyword evidence="9" id="KW-1185">Reference proteome</keyword>